<evidence type="ECO:0000313" key="2">
    <source>
        <dbReference type="EMBL" id="POG58222.1"/>
    </source>
</evidence>
<proteinExistence type="predicted"/>
<protein>
    <submittedName>
        <fullName evidence="1">Uncharacterized protein</fullName>
    </submittedName>
</protein>
<sequence length="234" mass="27214">MKQVKNLLSLYKCPIKTLNQKDDRLLIQAVLQRHIIEKIFDYAKQYFQSTGKHYHLEADIIKSESSLSLLLTHASKCRVGNDEVTLTASTKLRQQIYSILNNRGFSDIVGDAIYEHPFIAYYKEQLNDIMNELRIIEDIQKKSASENLAATIIRDVIKIFWFRLKVQEPAVQYLWIQNNTKVDKTFMEGNNLDDNGNLNLFVDLCYFPLIGRNLSSNNRKIYFPAKVYVNPTTN</sequence>
<dbReference type="HOGENOM" id="CLU_1143049_0_0_1"/>
<organism evidence="1">
    <name type="scientific">Rhizophagus irregularis (strain DAOM 181602 / DAOM 197198 / MUCL 43194)</name>
    <name type="common">Arbuscular mycorrhizal fungus</name>
    <name type="synonym">Glomus intraradices</name>
    <dbReference type="NCBI Taxonomy" id="747089"/>
    <lineage>
        <taxon>Eukaryota</taxon>
        <taxon>Fungi</taxon>
        <taxon>Fungi incertae sedis</taxon>
        <taxon>Mucoromycota</taxon>
        <taxon>Glomeromycotina</taxon>
        <taxon>Glomeromycetes</taxon>
        <taxon>Glomerales</taxon>
        <taxon>Glomeraceae</taxon>
        <taxon>Rhizophagus</taxon>
    </lineage>
</organism>
<gene>
    <name evidence="2" type="ORF">GLOIN_2v1732710</name>
    <name evidence="1" type="ORF">GLOINDRAFT_22547</name>
</gene>
<reference evidence="1" key="2">
    <citation type="submission" date="2013-07" db="EMBL/GenBank/DDBJ databases">
        <title>The genome of an arbuscular mycorrhizal fungus provides insights into the evolution of the oldest plant symbiosis.</title>
        <authorList>
            <consortium name="DOE Joint Genome Institute"/>
            <person name="Tisserant E."/>
            <person name="Malbreil M."/>
            <person name="Kuo A."/>
            <person name="Kohler A."/>
            <person name="Symeonidi A."/>
            <person name="Balestrini R."/>
            <person name="Charron P."/>
            <person name="Duensing N."/>
            <person name="Frei-dit-Frey N."/>
            <person name="Gianinazzi-Pearson V."/>
            <person name="Gilbert B."/>
            <person name="Handa Y."/>
            <person name="Hijri M."/>
            <person name="Kaul R."/>
            <person name="Kawaguchi M."/>
            <person name="Krajinski F."/>
            <person name="Lammers P."/>
            <person name="Lapierre D."/>
            <person name="Masclaux F.G."/>
            <person name="Murat C."/>
            <person name="Morin E."/>
            <person name="Ndikumana S."/>
            <person name="Pagni M."/>
            <person name="Petitpierre D."/>
            <person name="Requena N."/>
            <person name="Rosikiewicz P."/>
            <person name="Riley R."/>
            <person name="Saito K."/>
            <person name="San Clemente H."/>
            <person name="Shapiro H."/>
            <person name="van Tuinen D."/>
            <person name="Becard G."/>
            <person name="Bonfante P."/>
            <person name="Paszkowski U."/>
            <person name="Shachar-Hill Y."/>
            <person name="Young J.P."/>
            <person name="Sanders I.R."/>
            <person name="Henrissat B."/>
            <person name="Rensing S.A."/>
            <person name="Grigoriev I.V."/>
            <person name="Corradi N."/>
            <person name="Roux C."/>
            <person name="Martin F."/>
        </authorList>
    </citation>
    <scope>NUCLEOTIDE SEQUENCE</scope>
    <source>
        <strain evidence="1">DAOM 197198</strain>
    </source>
</reference>
<dbReference type="EMBL" id="AUPC02000555">
    <property type="protein sequence ID" value="POG58222.1"/>
    <property type="molecule type" value="Genomic_DNA"/>
</dbReference>
<reference evidence="2 3" key="1">
    <citation type="journal article" date="2013" name="Proc. Natl. Acad. Sci. U.S.A.">
        <title>Genome of an arbuscular mycorrhizal fungus provides insight into the oldest plant symbiosis.</title>
        <authorList>
            <person name="Tisserant E."/>
            <person name="Malbreil M."/>
            <person name="Kuo A."/>
            <person name="Kohler A."/>
            <person name="Symeonidi A."/>
            <person name="Balestrini R."/>
            <person name="Charron P."/>
            <person name="Duensing N."/>
            <person name="Frei Dit Frey N."/>
            <person name="Gianinazzi-Pearson V."/>
            <person name="Gilbert L.B."/>
            <person name="Handa Y."/>
            <person name="Herr J.R."/>
            <person name="Hijri M."/>
            <person name="Koul R."/>
            <person name="Kawaguchi M."/>
            <person name="Krajinski F."/>
            <person name="Lammers P.J."/>
            <person name="Masclaux F.G."/>
            <person name="Murat C."/>
            <person name="Morin E."/>
            <person name="Ndikumana S."/>
            <person name="Pagni M."/>
            <person name="Petitpierre D."/>
            <person name="Requena N."/>
            <person name="Rosikiewicz P."/>
            <person name="Riley R."/>
            <person name="Saito K."/>
            <person name="San Clemente H."/>
            <person name="Shapiro H."/>
            <person name="van Tuinen D."/>
            <person name="Becard G."/>
            <person name="Bonfante P."/>
            <person name="Paszkowski U."/>
            <person name="Shachar-Hill Y.Y."/>
            <person name="Tuskan G.A."/>
            <person name="Young P.W."/>
            <person name="Sanders I.R."/>
            <person name="Henrissat B."/>
            <person name="Rensing S.A."/>
            <person name="Grigoriev I.V."/>
            <person name="Corradi N."/>
            <person name="Roux C."/>
            <person name="Martin F."/>
        </authorList>
    </citation>
    <scope>NUCLEOTIDE SEQUENCE [LARGE SCALE GENOMIC DNA]</scope>
    <source>
        <strain evidence="3">DAOM 181602 / DAOM 197198 / MUCL 43194</strain>
        <strain evidence="2">DAOM 197198</strain>
    </source>
</reference>
<dbReference type="AlphaFoldDB" id="U9UDR7"/>
<dbReference type="VEuPathDB" id="FungiDB:RhiirFUN_008428"/>
<accession>U9UDR7</accession>
<reference evidence="2 3" key="3">
    <citation type="journal article" date="2018" name="New Phytol.">
        <title>High intraspecific genome diversity in the model arbuscular mycorrhizal symbiont Rhizophagus irregularis.</title>
        <authorList>
            <person name="Chen E.C.H."/>
            <person name="Morin E."/>
            <person name="Beaudet D."/>
            <person name="Noel J."/>
            <person name="Yildirir G."/>
            <person name="Ndikumana S."/>
            <person name="Charron P."/>
            <person name="St-Onge C."/>
            <person name="Giorgi J."/>
            <person name="Kruger M."/>
            <person name="Marton T."/>
            <person name="Ropars J."/>
            <person name="Grigoriev I.V."/>
            <person name="Hainaut M."/>
            <person name="Henrissat B."/>
            <person name="Roux C."/>
            <person name="Martin F."/>
            <person name="Corradi N."/>
        </authorList>
    </citation>
    <scope>NUCLEOTIDE SEQUENCE [LARGE SCALE GENOMIC DNA]</scope>
    <source>
        <strain evidence="3">DAOM 181602 / DAOM 197198 / MUCL 43194</strain>
        <strain evidence="2">DAOM 197198</strain>
    </source>
</reference>
<dbReference type="Proteomes" id="UP000018888">
    <property type="component" value="Unassembled WGS sequence"/>
</dbReference>
<evidence type="ECO:0000313" key="1">
    <source>
        <dbReference type="EMBL" id="ESA16708.1"/>
    </source>
</evidence>
<keyword evidence="3" id="KW-1185">Reference proteome</keyword>
<evidence type="ECO:0000313" key="3">
    <source>
        <dbReference type="Proteomes" id="UP000018888"/>
    </source>
</evidence>
<dbReference type="EMBL" id="KI280833">
    <property type="protein sequence ID" value="ESA16708.1"/>
    <property type="molecule type" value="Genomic_DNA"/>
</dbReference>
<name>U9UDR7_RHIID</name>